<accession>A0A1M6XC98</accession>
<evidence type="ECO:0000313" key="4">
    <source>
        <dbReference type="Proteomes" id="UP000093508"/>
    </source>
</evidence>
<proteinExistence type="predicted"/>
<gene>
    <name evidence="2" type="ORF">BBH99_15020</name>
    <name evidence="3" type="ORF">SAMN05444407_10219</name>
</gene>
<dbReference type="Proteomes" id="UP000093508">
    <property type="component" value="Unassembled WGS sequence"/>
</dbReference>
<feature type="signal peptide" evidence="1">
    <location>
        <begin position="1"/>
        <end position="18"/>
    </location>
</feature>
<keyword evidence="1" id="KW-0732">Signal</keyword>
<dbReference type="EMBL" id="MAYF01000363">
    <property type="protein sequence ID" value="OCA68659.1"/>
    <property type="molecule type" value="Genomic_DNA"/>
</dbReference>
<name>A0A1M6XC98_9FLAO</name>
<dbReference type="Proteomes" id="UP000184069">
    <property type="component" value="Unassembled WGS sequence"/>
</dbReference>
<dbReference type="OrthoDB" id="796315at2"/>
<sequence length="358" mass="41160">MRKILTLLLLLTITSIFAQSKKFITEELNLPEPAQTISNSNYNTIKLQDIRIDPDDYGIVMKGVSDRKAKVKFSPSFEDQLSRMFDKGIEKSSAKDQELLIQLRNLNYREVTIDMVQYGYFNFRALIFGGKENQYQLLKKVDTTMVLFKMDVTKKLEEQSLDYLRKTVFETVSAAPVDNRIYTQEDINNFDKIAKSQLPLYTQPKLKDGVYMNYKSFSAQVPDKSIDEIQVNLGMITKVTYLDDKGKKRNAKTDSYAVVTQGKAYIMYEGELYPMRKTSEDFYFISKIYDRPTGERQLISGTTGAMIGGPIGGVIGVLIASGKSKTYECQLDYFNGKYEIIREIKPQKLKEIYHLNEE</sequence>
<reference evidence="2 4" key="1">
    <citation type="submission" date="2016-07" db="EMBL/GenBank/DDBJ databases">
        <authorList>
            <person name="Jeong J.-J."/>
            <person name="Kim D.W."/>
            <person name="Sang M.K."/>
            <person name="Choi I.-G."/>
            <person name="Kim K.D."/>
        </authorList>
    </citation>
    <scope>NUCLEOTIDE SEQUENCE [LARGE SCALE GENOMIC DNA]</scope>
    <source>
        <strain evidence="2 4">C-26</strain>
    </source>
</reference>
<dbReference type="AlphaFoldDB" id="A0A1M6XC98"/>
<keyword evidence="4" id="KW-1185">Reference proteome</keyword>
<dbReference type="EMBL" id="FRBM01000002">
    <property type="protein sequence ID" value="SHL03594.1"/>
    <property type="molecule type" value="Genomic_DNA"/>
</dbReference>
<organism evidence="3 5">
    <name type="scientific">Chryseobacterium contaminans</name>
    <dbReference type="NCBI Taxonomy" id="1423959"/>
    <lineage>
        <taxon>Bacteria</taxon>
        <taxon>Pseudomonadati</taxon>
        <taxon>Bacteroidota</taxon>
        <taxon>Flavobacteriia</taxon>
        <taxon>Flavobacteriales</taxon>
        <taxon>Weeksellaceae</taxon>
        <taxon>Chryseobacterium group</taxon>
        <taxon>Chryseobacterium</taxon>
    </lineage>
</organism>
<reference evidence="3 5" key="2">
    <citation type="submission" date="2016-11" db="EMBL/GenBank/DDBJ databases">
        <authorList>
            <person name="Jaros S."/>
            <person name="Januszkiewicz K."/>
            <person name="Wedrychowicz H."/>
        </authorList>
    </citation>
    <scope>NUCLEOTIDE SEQUENCE [LARGE SCALE GENOMIC DNA]</scope>
    <source>
        <strain evidence="3 5">DSM 27621</strain>
    </source>
</reference>
<evidence type="ECO:0000256" key="1">
    <source>
        <dbReference type="SAM" id="SignalP"/>
    </source>
</evidence>
<dbReference type="RefSeq" id="WP_066700478.1">
    <property type="nucleotide sequence ID" value="NZ_FRBM01000002.1"/>
</dbReference>
<evidence type="ECO:0000313" key="3">
    <source>
        <dbReference type="EMBL" id="SHL03594.1"/>
    </source>
</evidence>
<protein>
    <submittedName>
        <fullName evidence="3">Uncharacterized protein</fullName>
    </submittedName>
</protein>
<evidence type="ECO:0000313" key="5">
    <source>
        <dbReference type="Proteomes" id="UP000184069"/>
    </source>
</evidence>
<feature type="chain" id="PRO_5009922362" evidence="1">
    <location>
        <begin position="19"/>
        <end position="358"/>
    </location>
</feature>
<evidence type="ECO:0000313" key="2">
    <source>
        <dbReference type="EMBL" id="OCA68659.1"/>
    </source>
</evidence>